<evidence type="ECO:0000313" key="2">
    <source>
        <dbReference type="Proteomes" id="UP000055024"/>
    </source>
</evidence>
<reference evidence="1 2" key="1">
    <citation type="submission" date="2015-01" db="EMBL/GenBank/DDBJ databases">
        <title>Evolution of Trichinella species and genotypes.</title>
        <authorList>
            <person name="Korhonen P.K."/>
            <person name="Edoardo P."/>
            <person name="Giuseppe L.R."/>
            <person name="Gasser R.B."/>
        </authorList>
    </citation>
    <scope>NUCLEOTIDE SEQUENCE [LARGE SCALE GENOMIC DNA]</scope>
    <source>
        <strain evidence="1">ISS1029</strain>
    </source>
</reference>
<evidence type="ECO:0000313" key="1">
    <source>
        <dbReference type="EMBL" id="KRY62730.1"/>
    </source>
</evidence>
<gene>
    <name evidence="1" type="ORF">T11_14207</name>
</gene>
<name>A0A0V1DMG8_9BILA</name>
<protein>
    <submittedName>
        <fullName evidence="1">Uncharacterized protein</fullName>
    </submittedName>
</protein>
<dbReference type="AlphaFoldDB" id="A0A0V1DMG8"/>
<accession>A0A0V1DMG8</accession>
<dbReference type="Proteomes" id="UP000055024">
    <property type="component" value="Unassembled WGS sequence"/>
</dbReference>
<sequence length="31" mass="3530">MSRSLLTIQMILIVAVRCTRIFIVRISIALV</sequence>
<dbReference type="EMBL" id="JYDP01009357">
    <property type="protein sequence ID" value="KRY62730.1"/>
    <property type="molecule type" value="Genomic_DNA"/>
</dbReference>
<organism evidence="1 2">
    <name type="scientific">Trichinella zimbabwensis</name>
    <dbReference type="NCBI Taxonomy" id="268475"/>
    <lineage>
        <taxon>Eukaryota</taxon>
        <taxon>Metazoa</taxon>
        <taxon>Ecdysozoa</taxon>
        <taxon>Nematoda</taxon>
        <taxon>Enoplea</taxon>
        <taxon>Dorylaimia</taxon>
        <taxon>Trichinellida</taxon>
        <taxon>Trichinellidae</taxon>
        <taxon>Trichinella</taxon>
    </lineage>
</organism>
<keyword evidence="2" id="KW-1185">Reference proteome</keyword>
<proteinExistence type="predicted"/>
<comment type="caution">
    <text evidence="1">The sequence shown here is derived from an EMBL/GenBank/DDBJ whole genome shotgun (WGS) entry which is preliminary data.</text>
</comment>